<comment type="caution">
    <text evidence="2">The sequence shown here is derived from an EMBL/GenBank/DDBJ whole genome shotgun (WGS) entry which is preliminary data.</text>
</comment>
<keyword evidence="3" id="KW-1185">Reference proteome</keyword>
<organism evidence="2 3">
    <name type="scientific">Ficus carica</name>
    <name type="common">Common fig</name>
    <dbReference type="NCBI Taxonomy" id="3494"/>
    <lineage>
        <taxon>Eukaryota</taxon>
        <taxon>Viridiplantae</taxon>
        <taxon>Streptophyta</taxon>
        <taxon>Embryophyta</taxon>
        <taxon>Tracheophyta</taxon>
        <taxon>Spermatophyta</taxon>
        <taxon>Magnoliopsida</taxon>
        <taxon>eudicotyledons</taxon>
        <taxon>Gunneridae</taxon>
        <taxon>Pentapetalae</taxon>
        <taxon>rosids</taxon>
        <taxon>fabids</taxon>
        <taxon>Rosales</taxon>
        <taxon>Moraceae</taxon>
        <taxon>Ficeae</taxon>
        <taxon>Ficus</taxon>
    </lineage>
</organism>
<protein>
    <submittedName>
        <fullName evidence="2">Uncharacterized protein</fullName>
    </submittedName>
</protein>
<gene>
    <name evidence="2" type="ORF">TIFTF001_017787</name>
</gene>
<reference evidence="2" key="1">
    <citation type="submission" date="2023-07" db="EMBL/GenBank/DDBJ databases">
        <title>draft genome sequence of fig (Ficus carica).</title>
        <authorList>
            <person name="Takahashi T."/>
            <person name="Nishimura K."/>
        </authorList>
    </citation>
    <scope>NUCLEOTIDE SEQUENCE</scope>
</reference>
<accession>A0AA88DA49</accession>
<evidence type="ECO:0000313" key="3">
    <source>
        <dbReference type="Proteomes" id="UP001187192"/>
    </source>
</evidence>
<sequence length="111" mass="12337">MPVDSQECKLYIFDELHGGQLLVAFGRAWLESLPTDTVHGIPLEEAVNGFVAWPKTLVELDMSMNKASRGPSHVPDQAAEGNKHQKKLGKKPINSQNKMRNNIKLCSTLIK</sequence>
<feature type="region of interest" description="Disordered" evidence="1">
    <location>
        <begin position="66"/>
        <end position="100"/>
    </location>
</feature>
<evidence type="ECO:0000256" key="1">
    <source>
        <dbReference type="SAM" id="MobiDB-lite"/>
    </source>
</evidence>
<dbReference type="EMBL" id="BTGU01000028">
    <property type="protein sequence ID" value="GMN48626.1"/>
    <property type="molecule type" value="Genomic_DNA"/>
</dbReference>
<proteinExistence type="predicted"/>
<name>A0AA88DA49_FICCA</name>
<dbReference type="Proteomes" id="UP001187192">
    <property type="component" value="Unassembled WGS sequence"/>
</dbReference>
<evidence type="ECO:0000313" key="2">
    <source>
        <dbReference type="EMBL" id="GMN48626.1"/>
    </source>
</evidence>
<dbReference type="AlphaFoldDB" id="A0AA88DA49"/>